<dbReference type="EMBL" id="HACA01015876">
    <property type="protein sequence ID" value="CDW33237.1"/>
    <property type="molecule type" value="Transcribed_RNA"/>
</dbReference>
<evidence type="ECO:0000313" key="1">
    <source>
        <dbReference type="EMBL" id="CDW33236.1"/>
    </source>
</evidence>
<dbReference type="EMBL" id="HACA01015875">
    <property type="protein sequence ID" value="CDW33236.1"/>
    <property type="molecule type" value="Transcribed_RNA"/>
</dbReference>
<dbReference type="AlphaFoldDB" id="A0A0K2U693"/>
<reference evidence="1" key="1">
    <citation type="submission" date="2014-05" db="EMBL/GenBank/DDBJ databases">
        <authorList>
            <person name="Chronopoulou M."/>
        </authorList>
    </citation>
    <scope>NUCLEOTIDE SEQUENCE</scope>
    <source>
        <tissue evidence="1">Whole organism</tissue>
    </source>
</reference>
<protein>
    <submittedName>
        <fullName evidence="1">Uncharacterized protein</fullName>
    </submittedName>
</protein>
<sequence>MTGSFFMAEKLNLEHKTGGTKCNLAFTLYGRFSLKGIWGTTSIGVKVFATIVLPEAVIFT</sequence>
<proteinExistence type="predicted"/>
<accession>A0A0K2U693</accession>
<organism evidence="1">
    <name type="scientific">Lepeophtheirus salmonis</name>
    <name type="common">Salmon louse</name>
    <name type="synonym">Caligus salmonis</name>
    <dbReference type="NCBI Taxonomy" id="72036"/>
    <lineage>
        <taxon>Eukaryota</taxon>
        <taxon>Metazoa</taxon>
        <taxon>Ecdysozoa</taxon>
        <taxon>Arthropoda</taxon>
        <taxon>Crustacea</taxon>
        <taxon>Multicrustacea</taxon>
        <taxon>Hexanauplia</taxon>
        <taxon>Copepoda</taxon>
        <taxon>Siphonostomatoida</taxon>
        <taxon>Caligidae</taxon>
        <taxon>Lepeophtheirus</taxon>
    </lineage>
</organism>
<name>A0A0K2U693_LEPSM</name>